<evidence type="ECO:0000313" key="2">
    <source>
        <dbReference type="Proteomes" id="UP000652013"/>
    </source>
</evidence>
<proteinExistence type="predicted"/>
<accession>A0A8J3YBC5</accession>
<gene>
    <name evidence="1" type="ORF">Sya03_41010</name>
</gene>
<protein>
    <submittedName>
        <fullName evidence="1">Uncharacterized protein</fullName>
    </submittedName>
</protein>
<sequence length="204" mass="21738">MRFVLTNAHGVFVDVVVEPGATLQGLPAGASMGVEWSGGGPAGIVCGDRRLTLVTPDGGHVRLWRGDGTPVPAGLWPAGLNAYPASPRMRLRIANATGRALTTGWEPTGMGHEIESGAKPLWAEWLGVEADAGTEIVYGPGRLALCDGTRTAFRGWRPDGSEIETLAWMIGAESEVARHSDMPWPARDFRAEAELRGRTTVSLR</sequence>
<dbReference type="Proteomes" id="UP000652013">
    <property type="component" value="Unassembled WGS sequence"/>
</dbReference>
<reference evidence="1" key="1">
    <citation type="submission" date="2021-01" db="EMBL/GenBank/DDBJ databases">
        <title>Whole genome shotgun sequence of Spirilliplanes yamanashiensis NBRC 15828.</title>
        <authorList>
            <person name="Komaki H."/>
            <person name="Tamura T."/>
        </authorList>
    </citation>
    <scope>NUCLEOTIDE SEQUENCE</scope>
    <source>
        <strain evidence="1">NBRC 15828</strain>
    </source>
</reference>
<dbReference type="AlphaFoldDB" id="A0A8J3YBC5"/>
<dbReference type="EMBL" id="BOOY01000029">
    <property type="protein sequence ID" value="GIJ04749.1"/>
    <property type="molecule type" value="Genomic_DNA"/>
</dbReference>
<evidence type="ECO:0000313" key="1">
    <source>
        <dbReference type="EMBL" id="GIJ04749.1"/>
    </source>
</evidence>
<keyword evidence="2" id="KW-1185">Reference proteome</keyword>
<dbReference type="RefSeq" id="WP_203939970.1">
    <property type="nucleotide sequence ID" value="NZ_BAAAGJ010000005.1"/>
</dbReference>
<organism evidence="1 2">
    <name type="scientific">Spirilliplanes yamanashiensis</name>
    <dbReference type="NCBI Taxonomy" id="42233"/>
    <lineage>
        <taxon>Bacteria</taxon>
        <taxon>Bacillati</taxon>
        <taxon>Actinomycetota</taxon>
        <taxon>Actinomycetes</taxon>
        <taxon>Micromonosporales</taxon>
        <taxon>Micromonosporaceae</taxon>
        <taxon>Spirilliplanes</taxon>
    </lineage>
</organism>
<name>A0A8J3YBC5_9ACTN</name>
<comment type="caution">
    <text evidence="1">The sequence shown here is derived from an EMBL/GenBank/DDBJ whole genome shotgun (WGS) entry which is preliminary data.</text>
</comment>